<dbReference type="AlphaFoldDB" id="A0AAN8JKB8"/>
<reference evidence="1 2" key="1">
    <citation type="submission" date="2024-01" db="EMBL/GenBank/DDBJ databases">
        <title>The genome of the rayed Mediterranean limpet Patella caerulea (Linnaeus, 1758).</title>
        <authorList>
            <person name="Anh-Thu Weber A."/>
            <person name="Halstead-Nussloch G."/>
        </authorList>
    </citation>
    <scope>NUCLEOTIDE SEQUENCE [LARGE SCALE GENOMIC DNA]</scope>
    <source>
        <strain evidence="1">AATW-2023a</strain>
        <tissue evidence="1">Whole specimen</tissue>
    </source>
</reference>
<dbReference type="PANTHER" id="PTHR31230">
    <property type="entry name" value="MYELOID-DERIVED GROWTH FACTOR MYDGF"/>
    <property type="match status" value="1"/>
</dbReference>
<dbReference type="EMBL" id="JAZGQO010000008">
    <property type="protein sequence ID" value="KAK6179327.1"/>
    <property type="molecule type" value="Genomic_DNA"/>
</dbReference>
<comment type="caution">
    <text evidence="1">The sequence shown here is derived from an EMBL/GenBank/DDBJ whole genome shotgun (WGS) entry which is preliminary data.</text>
</comment>
<organism evidence="1 2">
    <name type="scientific">Patella caerulea</name>
    <name type="common">Rayed Mediterranean limpet</name>
    <dbReference type="NCBI Taxonomy" id="87958"/>
    <lineage>
        <taxon>Eukaryota</taxon>
        <taxon>Metazoa</taxon>
        <taxon>Spiralia</taxon>
        <taxon>Lophotrochozoa</taxon>
        <taxon>Mollusca</taxon>
        <taxon>Gastropoda</taxon>
        <taxon>Patellogastropoda</taxon>
        <taxon>Patelloidea</taxon>
        <taxon>Patellidae</taxon>
        <taxon>Patella</taxon>
    </lineage>
</organism>
<dbReference type="GO" id="GO:0005615">
    <property type="term" value="C:extracellular space"/>
    <property type="evidence" value="ECO:0007669"/>
    <property type="project" value="TreeGrafter"/>
</dbReference>
<evidence type="ECO:0000313" key="1">
    <source>
        <dbReference type="EMBL" id="KAK6179327.1"/>
    </source>
</evidence>
<sequence length="138" mass="15196">MSEDKIQVSEFDVIPGGSLLSHEKEWNGFVCKFSYTCQGGTKEQWLMGLSLNKDQTKFQCSVERPGGGGSYLFFQSFKLEISGADVKEGEAAGSSNAPLKPSEYVVDLKENMIADVPGKFASHLERVTLYSEKGRSEL</sequence>
<evidence type="ECO:0000313" key="2">
    <source>
        <dbReference type="Proteomes" id="UP001347796"/>
    </source>
</evidence>
<keyword evidence="2" id="KW-1185">Reference proteome</keyword>
<evidence type="ECO:0008006" key="3">
    <source>
        <dbReference type="Google" id="ProtNLM"/>
    </source>
</evidence>
<proteinExistence type="predicted"/>
<dbReference type="Pfam" id="PF10572">
    <property type="entry name" value="UPF0556"/>
    <property type="match status" value="1"/>
</dbReference>
<dbReference type="InterPro" id="IPR018887">
    <property type="entry name" value="MYDGF"/>
</dbReference>
<dbReference type="GO" id="GO:0001938">
    <property type="term" value="P:positive regulation of endothelial cell proliferation"/>
    <property type="evidence" value="ECO:0007669"/>
    <property type="project" value="TreeGrafter"/>
</dbReference>
<dbReference type="Proteomes" id="UP001347796">
    <property type="component" value="Unassembled WGS sequence"/>
</dbReference>
<protein>
    <recommendedName>
        <fullName evidence="3">Myeloid-derived growth factor</fullName>
    </recommendedName>
</protein>
<gene>
    <name evidence="1" type="ORF">SNE40_011715</name>
</gene>
<accession>A0AAN8JKB8</accession>
<dbReference type="PANTHER" id="PTHR31230:SF1">
    <property type="entry name" value="MYELOID-DERIVED GROWTH FACTOR"/>
    <property type="match status" value="1"/>
</dbReference>
<name>A0AAN8JKB8_PATCE</name>